<dbReference type="OrthoDB" id="5294870at2"/>
<reference evidence="2 3" key="1">
    <citation type="submission" date="2016-07" db="EMBL/GenBank/DDBJ databases">
        <title>Draft genome sequence of Prauserella sp. YIM 121212, isolated from alkaline soil.</title>
        <authorList>
            <person name="Ruckert C."/>
            <person name="Albersmeier A."/>
            <person name="Jiang C.-L."/>
            <person name="Jiang Y."/>
            <person name="Kalinowski J."/>
            <person name="Schneider O."/>
            <person name="Winkler A."/>
            <person name="Zotchev S.B."/>
        </authorList>
    </citation>
    <scope>NUCLEOTIDE SEQUENCE [LARGE SCALE GENOMIC DNA]</scope>
    <source>
        <strain evidence="2 3">YIM 121212</strain>
    </source>
</reference>
<accession>A0A318M7Y1</accession>
<comment type="caution">
    <text evidence="2">The sequence shown here is derived from an EMBL/GenBank/DDBJ whole genome shotgun (WGS) entry which is preliminary data.</text>
</comment>
<dbReference type="Pfam" id="PF07110">
    <property type="entry name" value="EthD"/>
    <property type="match status" value="1"/>
</dbReference>
<dbReference type="Proteomes" id="UP000247892">
    <property type="component" value="Unassembled WGS sequence"/>
</dbReference>
<evidence type="ECO:0000313" key="3">
    <source>
        <dbReference type="Proteomes" id="UP000247892"/>
    </source>
</evidence>
<protein>
    <submittedName>
        <fullName evidence="2">Ethyl tert-butyl ether degradation protein</fullName>
    </submittedName>
</protein>
<gene>
    <name evidence="2" type="ORF">BA062_15875</name>
</gene>
<organism evidence="2 3">
    <name type="scientific">Prauserella flavalba</name>
    <dbReference type="NCBI Taxonomy" id="1477506"/>
    <lineage>
        <taxon>Bacteria</taxon>
        <taxon>Bacillati</taxon>
        <taxon>Actinomycetota</taxon>
        <taxon>Actinomycetes</taxon>
        <taxon>Pseudonocardiales</taxon>
        <taxon>Pseudonocardiaceae</taxon>
        <taxon>Prauserella</taxon>
    </lineage>
</organism>
<keyword evidence="3" id="KW-1185">Reference proteome</keyword>
<dbReference type="InterPro" id="IPR011008">
    <property type="entry name" value="Dimeric_a/b-barrel"/>
</dbReference>
<feature type="domain" description="EthD" evidence="1">
    <location>
        <begin position="12"/>
        <end position="88"/>
    </location>
</feature>
<evidence type="ECO:0000313" key="2">
    <source>
        <dbReference type="EMBL" id="PXY33724.1"/>
    </source>
</evidence>
<dbReference type="RefSeq" id="WP_110337465.1">
    <property type="nucleotide sequence ID" value="NZ_JBHVKT010000075.1"/>
</dbReference>
<dbReference type="InterPro" id="IPR009799">
    <property type="entry name" value="EthD_dom"/>
</dbReference>
<name>A0A318M7Y1_9PSEU</name>
<dbReference type="AlphaFoldDB" id="A0A318M7Y1"/>
<proteinExistence type="predicted"/>
<dbReference type="NCBIfam" id="TIGR02118">
    <property type="entry name" value="EthD family reductase"/>
    <property type="match status" value="1"/>
</dbReference>
<evidence type="ECO:0000259" key="1">
    <source>
        <dbReference type="Pfam" id="PF07110"/>
    </source>
</evidence>
<dbReference type="SUPFAM" id="SSF54909">
    <property type="entry name" value="Dimeric alpha+beta barrel"/>
    <property type="match status" value="1"/>
</dbReference>
<sequence>MYRLTAAYLHPENPEAFLKHYREVHAVLAAKMPKLRSYEWGVCESPDGSRPSFFLVAFLDWDTKEDALEALQSPEGQAGAADLPNFTSADQVHMAFSEITKAV</sequence>
<dbReference type="EMBL" id="MASU01000006">
    <property type="protein sequence ID" value="PXY33724.1"/>
    <property type="molecule type" value="Genomic_DNA"/>
</dbReference>
<dbReference type="GO" id="GO:0016491">
    <property type="term" value="F:oxidoreductase activity"/>
    <property type="evidence" value="ECO:0007669"/>
    <property type="project" value="InterPro"/>
</dbReference>
<dbReference type="Gene3D" id="3.30.70.100">
    <property type="match status" value="1"/>
</dbReference>